<gene>
    <name evidence="2" type="ORF">Csa_6G397170</name>
</gene>
<reference evidence="2 3" key="2">
    <citation type="journal article" date="2009" name="PLoS ONE">
        <title>An integrated genetic and cytogenetic map of the cucumber genome.</title>
        <authorList>
            <person name="Ren Y."/>
            <person name="Zhang Z."/>
            <person name="Liu J."/>
            <person name="Staub J.E."/>
            <person name="Han Y."/>
            <person name="Cheng Z."/>
            <person name="Li X."/>
            <person name="Lu J."/>
            <person name="Miao H."/>
            <person name="Kang H."/>
            <person name="Xie B."/>
            <person name="Gu X."/>
            <person name="Wang X."/>
            <person name="Du Y."/>
            <person name="Jin W."/>
            <person name="Huang S."/>
        </authorList>
    </citation>
    <scope>NUCLEOTIDE SEQUENCE [LARGE SCALE GENOMIC DNA]</scope>
    <source>
        <strain evidence="3">cv. 9930</strain>
    </source>
</reference>
<dbReference type="Gramene" id="KGN47737">
    <property type="protein sequence ID" value="KGN47737"/>
    <property type="gene ID" value="Csa_6G397170"/>
</dbReference>
<organism evidence="2 3">
    <name type="scientific">Cucumis sativus</name>
    <name type="common">Cucumber</name>
    <dbReference type="NCBI Taxonomy" id="3659"/>
    <lineage>
        <taxon>Eukaryota</taxon>
        <taxon>Viridiplantae</taxon>
        <taxon>Streptophyta</taxon>
        <taxon>Embryophyta</taxon>
        <taxon>Tracheophyta</taxon>
        <taxon>Spermatophyta</taxon>
        <taxon>Magnoliopsida</taxon>
        <taxon>eudicotyledons</taxon>
        <taxon>Gunneridae</taxon>
        <taxon>Pentapetalae</taxon>
        <taxon>rosids</taxon>
        <taxon>fabids</taxon>
        <taxon>Cucurbitales</taxon>
        <taxon>Cucurbitaceae</taxon>
        <taxon>Benincaseae</taxon>
        <taxon>Cucumis</taxon>
    </lineage>
</organism>
<protein>
    <submittedName>
        <fullName evidence="2">Uncharacterized protein</fullName>
    </submittedName>
</protein>
<accession>A0A0A0KH64</accession>
<dbReference type="Proteomes" id="UP000029981">
    <property type="component" value="Chromosome 6"/>
</dbReference>
<feature type="region of interest" description="Disordered" evidence="1">
    <location>
        <begin position="128"/>
        <end position="162"/>
    </location>
</feature>
<feature type="compositionally biased region" description="Polar residues" evidence="1">
    <location>
        <begin position="21"/>
        <end position="34"/>
    </location>
</feature>
<dbReference type="AlphaFoldDB" id="A0A0A0KH64"/>
<evidence type="ECO:0000313" key="3">
    <source>
        <dbReference type="Proteomes" id="UP000029981"/>
    </source>
</evidence>
<reference evidence="2 3" key="1">
    <citation type="journal article" date="2009" name="Nat. Genet.">
        <title>The genome of the cucumber, Cucumis sativus L.</title>
        <authorList>
            <person name="Huang S."/>
            <person name="Li R."/>
            <person name="Zhang Z."/>
            <person name="Li L."/>
            <person name="Gu X."/>
            <person name="Fan W."/>
            <person name="Lucas W.J."/>
            <person name="Wang X."/>
            <person name="Xie B."/>
            <person name="Ni P."/>
            <person name="Ren Y."/>
            <person name="Zhu H."/>
            <person name="Li J."/>
            <person name="Lin K."/>
            <person name="Jin W."/>
            <person name="Fei Z."/>
            <person name="Li G."/>
            <person name="Staub J."/>
            <person name="Kilian A."/>
            <person name="van der Vossen E.A."/>
            <person name="Wu Y."/>
            <person name="Guo J."/>
            <person name="He J."/>
            <person name="Jia Z."/>
            <person name="Ren Y."/>
            <person name="Tian G."/>
            <person name="Lu Y."/>
            <person name="Ruan J."/>
            <person name="Qian W."/>
            <person name="Wang M."/>
            <person name="Huang Q."/>
            <person name="Li B."/>
            <person name="Xuan Z."/>
            <person name="Cao J."/>
            <person name="Asan"/>
            <person name="Wu Z."/>
            <person name="Zhang J."/>
            <person name="Cai Q."/>
            <person name="Bai Y."/>
            <person name="Zhao B."/>
            <person name="Han Y."/>
            <person name="Li Y."/>
            <person name="Li X."/>
            <person name="Wang S."/>
            <person name="Shi Q."/>
            <person name="Liu S."/>
            <person name="Cho W.K."/>
            <person name="Kim J.Y."/>
            <person name="Xu Y."/>
            <person name="Heller-Uszynska K."/>
            <person name="Miao H."/>
            <person name="Cheng Z."/>
            <person name="Zhang S."/>
            <person name="Wu J."/>
            <person name="Yang Y."/>
            <person name="Kang H."/>
            <person name="Li M."/>
            <person name="Liang H."/>
            <person name="Ren X."/>
            <person name="Shi Z."/>
            <person name="Wen M."/>
            <person name="Jian M."/>
            <person name="Yang H."/>
            <person name="Zhang G."/>
            <person name="Yang Z."/>
            <person name="Chen R."/>
            <person name="Liu S."/>
            <person name="Li J."/>
            <person name="Ma L."/>
            <person name="Liu H."/>
            <person name="Zhou Y."/>
            <person name="Zhao J."/>
            <person name="Fang X."/>
            <person name="Li G."/>
            <person name="Fang L."/>
            <person name="Li Y."/>
            <person name="Liu D."/>
            <person name="Zheng H."/>
            <person name="Zhang Y."/>
            <person name="Qin N."/>
            <person name="Li Z."/>
            <person name="Yang G."/>
            <person name="Yang S."/>
            <person name="Bolund L."/>
            <person name="Kristiansen K."/>
            <person name="Zheng H."/>
            <person name="Li S."/>
            <person name="Zhang X."/>
            <person name="Yang H."/>
            <person name="Wang J."/>
            <person name="Sun R."/>
            <person name="Zhang B."/>
            <person name="Jiang S."/>
            <person name="Wang J."/>
            <person name="Du Y."/>
            <person name="Li S."/>
        </authorList>
    </citation>
    <scope>NUCLEOTIDE SEQUENCE [LARGE SCALE GENOMIC DNA]</scope>
    <source>
        <strain evidence="3">cv. 9930</strain>
    </source>
</reference>
<keyword evidence="3" id="KW-1185">Reference proteome</keyword>
<feature type="region of interest" description="Disordered" evidence="1">
    <location>
        <begin position="1"/>
        <end position="34"/>
    </location>
</feature>
<dbReference type="STRING" id="3659.A0A0A0KH64"/>
<sequence length="347" mass="38835">MIGSTRKLLSSPTESPDFRALNTTMEFSSPTRSSRPALNHDIFRSWNGKQIHLRDDHPFEYGFRLTSPQRSPQFYRSNYHTLSPPSKALAIATGQKELMEIVNNMPESCYELSLRDLVEQPMVLGQREDTGVDEKDSYLGGDREVFSRENRKSRKETRALVGRTSMENEGLYLKMGFPKSIGTTTRKKKKKNDSSLNMSAKVSPKPPQLVEKDWWKRRLSVSSESESLSYGSNVNNGSIKSSSSSSSDGSNKNRTKSTGRESSLLCTILSSERFSSSPSSRNIGKSDELMMNDFLSEMDTQSHNSIELSLLCIVLGVRMEVAGHGFIPNTMNGMNEQEAALPCTQTK</sequence>
<dbReference type="PANTHER" id="PTHR34193:SF1">
    <property type="entry name" value="EXPRESSED PROTEIN"/>
    <property type="match status" value="1"/>
</dbReference>
<evidence type="ECO:0000313" key="2">
    <source>
        <dbReference type="EMBL" id="KGN47737.1"/>
    </source>
</evidence>
<dbReference type="EMBL" id="CM002927">
    <property type="protein sequence ID" value="KGN47737.1"/>
    <property type="molecule type" value="Genomic_DNA"/>
</dbReference>
<feature type="region of interest" description="Disordered" evidence="1">
    <location>
        <begin position="182"/>
        <end position="209"/>
    </location>
</feature>
<name>A0A0A0KH64_CUCSA</name>
<proteinExistence type="predicted"/>
<feature type="compositionally biased region" description="Low complexity" evidence="1">
    <location>
        <begin position="226"/>
        <end position="252"/>
    </location>
</feature>
<evidence type="ECO:0000256" key="1">
    <source>
        <dbReference type="SAM" id="MobiDB-lite"/>
    </source>
</evidence>
<reference evidence="2 3" key="4">
    <citation type="journal article" date="2011" name="BMC Genomics">
        <title>RNA-Seq improves annotation of protein-coding genes in the cucumber genome.</title>
        <authorList>
            <person name="Li Z."/>
            <person name="Zhang Z."/>
            <person name="Yan P."/>
            <person name="Huang S."/>
            <person name="Fei Z."/>
            <person name="Lin K."/>
        </authorList>
    </citation>
    <scope>NUCLEOTIDE SEQUENCE [LARGE SCALE GENOMIC DNA]</scope>
    <source>
        <strain evidence="3">cv. 9930</strain>
    </source>
</reference>
<dbReference type="eggNOG" id="ENOG502RZJH">
    <property type="taxonomic scope" value="Eukaryota"/>
</dbReference>
<reference evidence="2 3" key="3">
    <citation type="journal article" date="2010" name="BMC Genomics">
        <title>Transcriptome sequencing and comparative analysis of cucumber flowers with different sex types.</title>
        <authorList>
            <person name="Guo S."/>
            <person name="Zheng Y."/>
            <person name="Joung J.G."/>
            <person name="Liu S."/>
            <person name="Zhang Z."/>
            <person name="Crasta O.R."/>
            <person name="Sobral B.W."/>
            <person name="Xu Y."/>
            <person name="Huang S."/>
            <person name="Fei Z."/>
        </authorList>
    </citation>
    <scope>NUCLEOTIDE SEQUENCE [LARGE SCALE GENOMIC DNA]</scope>
    <source>
        <strain evidence="3">cv. 9930</strain>
    </source>
</reference>
<feature type="compositionally biased region" description="Basic and acidic residues" evidence="1">
    <location>
        <begin position="128"/>
        <end position="150"/>
    </location>
</feature>
<feature type="region of interest" description="Disordered" evidence="1">
    <location>
        <begin position="226"/>
        <end position="262"/>
    </location>
</feature>
<dbReference type="PANTHER" id="PTHR34193">
    <property type="entry name" value="OS11G0199801 PROTEIN"/>
    <property type="match status" value="1"/>
</dbReference>